<gene>
    <name evidence="2" type="ORF">K444DRAFT_629173</name>
</gene>
<dbReference type="Gene3D" id="1.10.287.1490">
    <property type="match status" value="1"/>
</dbReference>
<keyword evidence="3" id="KW-1185">Reference proteome</keyword>
<reference evidence="2 3" key="1">
    <citation type="submission" date="2016-04" db="EMBL/GenBank/DDBJ databases">
        <title>A degradative enzymes factory behind the ericoid mycorrhizal symbiosis.</title>
        <authorList>
            <consortium name="DOE Joint Genome Institute"/>
            <person name="Martino E."/>
            <person name="Morin E."/>
            <person name="Grelet G."/>
            <person name="Kuo A."/>
            <person name="Kohler A."/>
            <person name="Daghino S."/>
            <person name="Barry K."/>
            <person name="Choi C."/>
            <person name="Cichocki N."/>
            <person name="Clum A."/>
            <person name="Copeland A."/>
            <person name="Hainaut M."/>
            <person name="Haridas S."/>
            <person name="Labutti K."/>
            <person name="Lindquist E."/>
            <person name="Lipzen A."/>
            <person name="Khouja H.-R."/>
            <person name="Murat C."/>
            <person name="Ohm R."/>
            <person name="Olson A."/>
            <person name="Spatafora J."/>
            <person name="Veneault-Fourrey C."/>
            <person name="Henrissat B."/>
            <person name="Grigoriev I."/>
            <person name="Martin F."/>
            <person name="Perotto S."/>
        </authorList>
    </citation>
    <scope>NUCLEOTIDE SEQUENCE [LARGE SCALE GENOMIC DNA]</scope>
    <source>
        <strain evidence="2 3">E</strain>
    </source>
</reference>
<dbReference type="OrthoDB" id="10321443at2759"/>
<accession>A0A2J6TCC9</accession>
<dbReference type="GeneID" id="36591100"/>
<evidence type="ECO:0000313" key="2">
    <source>
        <dbReference type="EMBL" id="PMD60684.1"/>
    </source>
</evidence>
<evidence type="ECO:0000313" key="3">
    <source>
        <dbReference type="Proteomes" id="UP000235371"/>
    </source>
</evidence>
<name>A0A2J6TCC9_9HELO</name>
<dbReference type="Proteomes" id="UP000235371">
    <property type="component" value="Unassembled WGS sequence"/>
</dbReference>
<dbReference type="RefSeq" id="XP_024737588.1">
    <property type="nucleotide sequence ID" value="XM_024883023.1"/>
</dbReference>
<organism evidence="2 3">
    <name type="scientific">Hyaloscypha bicolor E</name>
    <dbReference type="NCBI Taxonomy" id="1095630"/>
    <lineage>
        <taxon>Eukaryota</taxon>
        <taxon>Fungi</taxon>
        <taxon>Dikarya</taxon>
        <taxon>Ascomycota</taxon>
        <taxon>Pezizomycotina</taxon>
        <taxon>Leotiomycetes</taxon>
        <taxon>Helotiales</taxon>
        <taxon>Hyaloscyphaceae</taxon>
        <taxon>Hyaloscypha</taxon>
        <taxon>Hyaloscypha bicolor</taxon>
    </lineage>
</organism>
<proteinExistence type="predicted"/>
<dbReference type="EMBL" id="KZ613788">
    <property type="protein sequence ID" value="PMD60684.1"/>
    <property type="molecule type" value="Genomic_DNA"/>
</dbReference>
<dbReference type="InParanoid" id="A0A2J6TCC9"/>
<sequence length="200" mass="23184">MAEQARSGAVFDFGDVQEALEQSTNNVQQPHAQSPPTLEQALGRIAELEAVNTTLRQGYDDLHTEYHRQKEDHERAITNEDAVEEELERAREHHQELEEENQELRGQIREFQGLLAALERNPNRQGAYHRAVIRFARANLRIEELEERNQQFQEIAERLQGEVAQLSARLELNHEAFQGLLQEIRGRLARVVTAYWASRE</sequence>
<dbReference type="AlphaFoldDB" id="A0A2J6TCC9"/>
<evidence type="ECO:0000256" key="1">
    <source>
        <dbReference type="SAM" id="Coils"/>
    </source>
</evidence>
<feature type="coiled-coil region" evidence="1">
    <location>
        <begin position="70"/>
        <end position="169"/>
    </location>
</feature>
<protein>
    <submittedName>
        <fullName evidence="2">Uncharacterized protein</fullName>
    </submittedName>
</protein>
<keyword evidence="1" id="KW-0175">Coiled coil</keyword>